<name>A0AA35PQM5_9SAUR</name>
<protein>
    <submittedName>
        <fullName evidence="1">Uncharacterized protein</fullName>
    </submittedName>
</protein>
<reference evidence="1" key="1">
    <citation type="submission" date="2022-12" db="EMBL/GenBank/DDBJ databases">
        <authorList>
            <person name="Alioto T."/>
            <person name="Alioto T."/>
            <person name="Gomez Garrido J."/>
        </authorList>
    </citation>
    <scope>NUCLEOTIDE SEQUENCE</scope>
</reference>
<keyword evidence="2" id="KW-1185">Reference proteome</keyword>
<dbReference type="EMBL" id="OX395141">
    <property type="protein sequence ID" value="CAI5794575.1"/>
    <property type="molecule type" value="Genomic_DNA"/>
</dbReference>
<organism evidence="1 2">
    <name type="scientific">Podarcis lilfordi</name>
    <name type="common">Lilford's wall lizard</name>
    <dbReference type="NCBI Taxonomy" id="74358"/>
    <lineage>
        <taxon>Eukaryota</taxon>
        <taxon>Metazoa</taxon>
        <taxon>Chordata</taxon>
        <taxon>Craniata</taxon>
        <taxon>Vertebrata</taxon>
        <taxon>Euteleostomi</taxon>
        <taxon>Lepidosauria</taxon>
        <taxon>Squamata</taxon>
        <taxon>Bifurcata</taxon>
        <taxon>Unidentata</taxon>
        <taxon>Episquamata</taxon>
        <taxon>Laterata</taxon>
        <taxon>Lacertibaenia</taxon>
        <taxon>Lacertidae</taxon>
        <taxon>Podarcis</taxon>
    </lineage>
</organism>
<evidence type="ECO:0000313" key="1">
    <source>
        <dbReference type="EMBL" id="CAI5794575.1"/>
    </source>
</evidence>
<evidence type="ECO:0000313" key="2">
    <source>
        <dbReference type="Proteomes" id="UP001178461"/>
    </source>
</evidence>
<dbReference type="Proteomes" id="UP001178461">
    <property type="component" value="Chromosome 15"/>
</dbReference>
<proteinExistence type="predicted"/>
<accession>A0AA35PQM5</accession>
<dbReference type="AlphaFoldDB" id="A0AA35PQM5"/>
<feature type="non-terminal residue" evidence="1">
    <location>
        <position position="1"/>
    </location>
</feature>
<gene>
    <name evidence="1" type="ORF">PODLI_1B014607</name>
</gene>
<sequence>TQRELHIGAEPWRSSASSSGAWRPLLASTRRVPCAFQVTFSSVVSVALDDVQFRNCGPQT</sequence>